<dbReference type="EMBL" id="MCFH01000083">
    <property type="protein sequence ID" value="ORX41555.1"/>
    <property type="molecule type" value="Genomic_DNA"/>
</dbReference>
<reference evidence="5 7" key="2">
    <citation type="submission" date="2016-08" db="EMBL/GenBank/DDBJ databases">
        <title>Pervasive Adenine N6-methylation of Active Genes in Fungi.</title>
        <authorList>
            <consortium name="DOE Joint Genome Institute"/>
            <person name="Mondo S.J."/>
            <person name="Dannebaum R.O."/>
            <person name="Kuo R.C."/>
            <person name="Labutti K."/>
            <person name="Haridas S."/>
            <person name="Kuo A."/>
            <person name="Salamov A."/>
            <person name="Ahrendt S.R."/>
            <person name="Lipzen A."/>
            <person name="Sullivan W."/>
            <person name="Andreopoulos W.B."/>
            <person name="Clum A."/>
            <person name="Lindquist E."/>
            <person name="Daum C."/>
            <person name="Ramamoorthy G.K."/>
            <person name="Gryganskyi A."/>
            <person name="Culley D."/>
            <person name="Magnuson J.K."/>
            <person name="James T.Y."/>
            <person name="O'Malley M.A."/>
            <person name="Stajich J.E."/>
            <person name="Spatafora J.W."/>
            <person name="Visel A."/>
            <person name="Grigoriev I.V."/>
        </authorList>
    </citation>
    <scope>NUCLEOTIDE SEQUENCE [LARGE SCALE GENOMIC DNA]</scope>
    <source>
        <strain evidence="7">finn</strain>
        <strain evidence="5">Finn</strain>
    </source>
</reference>
<evidence type="ECO:0000313" key="6">
    <source>
        <dbReference type="EMBL" id="ORX41555.1"/>
    </source>
</evidence>
<keyword evidence="7" id="KW-1185">Reference proteome</keyword>
<dbReference type="Gene3D" id="3.90.1220.10">
    <property type="entry name" value="Cellulose docking domain, dockering"/>
    <property type="match status" value="2"/>
</dbReference>
<dbReference type="InterPro" id="IPR009034">
    <property type="entry name" value="Dockerin_dom_fun_sf"/>
</dbReference>
<evidence type="ECO:0000256" key="3">
    <source>
        <dbReference type="ARBA" id="ARBA00022801"/>
    </source>
</evidence>
<feature type="non-terminal residue" evidence="5">
    <location>
        <position position="1"/>
    </location>
</feature>
<evidence type="ECO:0000256" key="1">
    <source>
        <dbReference type="ARBA" id="ARBA00022729"/>
    </source>
</evidence>
<keyword evidence="2" id="KW-0677">Repeat</keyword>
<sequence length="83" mass="9513">LGYKCCKEPCDVIYTDVDGDWGAENNEWCGCGGEDFEISKDCPESIIRIGYVCCDHCQSNYEDEFGKWYHTNNHDWCALKPSC</sequence>
<accession>A0A1Y1UAZ1</accession>
<dbReference type="AlphaFoldDB" id="A0A1Y1UAZ1"/>
<keyword evidence="3" id="KW-0378">Hydrolase</keyword>
<reference evidence="5 7" key="1">
    <citation type="submission" date="2016-08" db="EMBL/GenBank/DDBJ databases">
        <title>Genomes of anaerobic fungi encode conserved fungal cellulosomes for biomass hydrolysis.</title>
        <authorList>
            <consortium name="DOE Joint Genome Institute"/>
            <person name="Haitjema C.H."/>
            <person name="Gilmore S.P."/>
            <person name="Henske J.K."/>
            <person name="Solomon K.V."/>
            <person name="De Groot R."/>
            <person name="Kuo A."/>
            <person name="Mondo S.J."/>
            <person name="Salamov A.A."/>
            <person name="Labutti K."/>
            <person name="Zhao Z."/>
            <person name="Chiniquy J."/>
            <person name="Barry K."/>
            <person name="Brewer H.M."/>
            <person name="Purvine S.O."/>
            <person name="Wright A.T."/>
            <person name="Boxma B."/>
            <person name="Van Alen T."/>
            <person name="Hackstein J.H."/>
            <person name="Baker S.E."/>
            <person name="Grigoriev I.V."/>
            <person name="O'Malley M.A."/>
        </authorList>
    </citation>
    <scope>NUCLEOTIDE SEQUENCE [LARGE SCALE GENOMIC DNA]</scope>
    <source>
        <strain evidence="7">finn</strain>
        <strain evidence="5">Finn</strain>
    </source>
</reference>
<dbReference type="SUPFAM" id="SSF64571">
    <property type="entry name" value="Cellulose docking domain, dockering"/>
    <property type="match status" value="2"/>
</dbReference>
<dbReference type="Proteomes" id="UP000193719">
    <property type="component" value="Unassembled WGS sequence"/>
</dbReference>
<feature type="domain" description="CBM10" evidence="4">
    <location>
        <begin position="41"/>
        <end position="80"/>
    </location>
</feature>
<evidence type="ECO:0000313" key="7">
    <source>
        <dbReference type="Proteomes" id="UP000193719"/>
    </source>
</evidence>
<proteinExistence type="predicted"/>
<gene>
    <name evidence="5" type="ORF">BCR36DRAFT_253742</name>
    <name evidence="6" type="ORF">BCR36DRAFT_263287</name>
</gene>
<evidence type="ECO:0000259" key="4">
    <source>
        <dbReference type="PROSITE" id="PS51763"/>
    </source>
</evidence>
<dbReference type="PROSITE" id="PS51763">
    <property type="entry name" value="CBM10"/>
    <property type="match status" value="2"/>
</dbReference>
<dbReference type="OrthoDB" id="2134231at2759"/>
<name>A0A1Y1UAZ1_9FUNG</name>
<protein>
    <recommendedName>
        <fullName evidence="4">CBM10 domain-containing protein</fullName>
    </recommendedName>
</protein>
<dbReference type="EMBL" id="MCFH01000175">
    <property type="protein sequence ID" value="ORX35203.1"/>
    <property type="molecule type" value="Genomic_DNA"/>
</dbReference>
<evidence type="ECO:0000313" key="5">
    <source>
        <dbReference type="EMBL" id="ORX35203.1"/>
    </source>
</evidence>
<keyword evidence="1" id="KW-0732">Signal</keyword>
<evidence type="ECO:0000256" key="2">
    <source>
        <dbReference type="ARBA" id="ARBA00022737"/>
    </source>
</evidence>
<feature type="non-terminal residue" evidence="5">
    <location>
        <position position="83"/>
    </location>
</feature>
<feature type="domain" description="CBM10" evidence="4">
    <location>
        <begin position="1"/>
        <end position="32"/>
    </location>
</feature>
<dbReference type="GO" id="GO:0016787">
    <property type="term" value="F:hydrolase activity"/>
    <property type="evidence" value="ECO:0007669"/>
    <property type="project" value="UniProtKB-KW"/>
</dbReference>
<dbReference type="InterPro" id="IPR002883">
    <property type="entry name" value="CBM10/Dockerin_dom"/>
</dbReference>
<organism evidence="5 7">
    <name type="scientific">Piromyces finnis</name>
    <dbReference type="NCBI Taxonomy" id="1754191"/>
    <lineage>
        <taxon>Eukaryota</taxon>
        <taxon>Fungi</taxon>
        <taxon>Fungi incertae sedis</taxon>
        <taxon>Chytridiomycota</taxon>
        <taxon>Chytridiomycota incertae sedis</taxon>
        <taxon>Neocallimastigomycetes</taxon>
        <taxon>Neocallimastigales</taxon>
        <taxon>Neocallimastigaceae</taxon>
        <taxon>Piromyces</taxon>
    </lineage>
</organism>
<comment type="caution">
    <text evidence="5">The sequence shown here is derived from an EMBL/GenBank/DDBJ whole genome shotgun (WGS) entry which is preliminary data.</text>
</comment>
<dbReference type="Pfam" id="PF02013">
    <property type="entry name" value="CBM_10"/>
    <property type="match status" value="2"/>
</dbReference>